<feature type="region of interest" description="Disordered" evidence="7">
    <location>
        <begin position="10"/>
        <end position="41"/>
    </location>
</feature>
<evidence type="ECO:0000313" key="10">
    <source>
        <dbReference type="Proteomes" id="UP000821853"/>
    </source>
</evidence>
<dbReference type="InterPro" id="IPR000504">
    <property type="entry name" value="RRM_dom"/>
</dbReference>
<dbReference type="PANTHER" id="PTHR12311:SF7">
    <property type="entry name" value="ACTIVATOR OF BASAL TRANSCRIPTION 1"/>
    <property type="match status" value="1"/>
</dbReference>
<dbReference type="AlphaFoldDB" id="A0A9J6H7P6"/>
<dbReference type="PANTHER" id="PTHR12311">
    <property type="entry name" value="ACTIVATOR OF BASAL TRANSCRIPTION 1"/>
    <property type="match status" value="1"/>
</dbReference>
<dbReference type="GO" id="GO:0000472">
    <property type="term" value="P:endonucleolytic cleavage to generate mature 5'-end of SSU-rRNA from (SSU-rRNA, 5.8S rRNA, LSU-rRNA)"/>
    <property type="evidence" value="ECO:0007669"/>
    <property type="project" value="TreeGrafter"/>
</dbReference>
<keyword evidence="10" id="KW-1185">Reference proteome</keyword>
<accession>A0A9J6H7P6</accession>
<evidence type="ECO:0000313" key="9">
    <source>
        <dbReference type="EMBL" id="KAH9383066.1"/>
    </source>
</evidence>
<evidence type="ECO:0000256" key="5">
    <source>
        <dbReference type="ARBA" id="ARBA00023242"/>
    </source>
</evidence>
<dbReference type="GO" id="GO:0000447">
    <property type="term" value="P:endonucleolytic cleavage in ITS1 to separate SSU-rRNA from 5.8S rRNA and LSU-rRNA from tricistronic rRNA transcript (SSU-rRNA, 5.8S rRNA, LSU-rRNA)"/>
    <property type="evidence" value="ECO:0007669"/>
    <property type="project" value="TreeGrafter"/>
</dbReference>
<evidence type="ECO:0000259" key="8">
    <source>
        <dbReference type="PROSITE" id="PS50102"/>
    </source>
</evidence>
<evidence type="ECO:0000256" key="1">
    <source>
        <dbReference type="ARBA" id="ARBA00004604"/>
    </source>
</evidence>
<evidence type="ECO:0000256" key="3">
    <source>
        <dbReference type="ARBA" id="ARBA00020737"/>
    </source>
</evidence>
<evidence type="ECO:0000256" key="4">
    <source>
        <dbReference type="ARBA" id="ARBA00022884"/>
    </source>
</evidence>
<comment type="subcellular location">
    <subcellularLocation>
        <location evidence="1">Nucleus</location>
        <location evidence="1">Nucleolus</location>
    </subcellularLocation>
</comment>
<dbReference type="InterPro" id="IPR034353">
    <property type="entry name" value="ABT1/ESF2_RRM"/>
</dbReference>
<feature type="compositionally biased region" description="Polar residues" evidence="7">
    <location>
        <begin position="16"/>
        <end position="26"/>
    </location>
</feature>
<keyword evidence="5" id="KW-0539">Nucleus</keyword>
<dbReference type="Pfam" id="PF00076">
    <property type="entry name" value="RRM_1"/>
    <property type="match status" value="1"/>
</dbReference>
<dbReference type="PROSITE" id="PS50102">
    <property type="entry name" value="RRM"/>
    <property type="match status" value="1"/>
</dbReference>
<sequence>MAQETCLLQGEENFTDHGSVNNSSSGDLEGSKGVAETRKTKVKTKKKIPGVVYLSYIPPKMNVKTVRSMLSKFGELGRIFLQPEKQHGKPRNFVEGWVEFTDKKVAKRVAATLNGVQVGGKRRAEYYHSLWSIKYLHRFRWTHLNERLAYEKAVRDQRLRTEIAQAKRESNFYVAAVQKSKRMRREAKEAGDDESARQSIDVRQRATEEEIAAKRSKKNADNVPKSGADFSLLRNIFVSGVSSDSEDSLDKADA</sequence>
<feature type="region of interest" description="Disordered" evidence="7">
    <location>
        <begin position="183"/>
        <end position="227"/>
    </location>
</feature>
<reference evidence="9 10" key="1">
    <citation type="journal article" date="2020" name="Cell">
        <title>Large-Scale Comparative Analyses of Tick Genomes Elucidate Their Genetic Diversity and Vector Capacities.</title>
        <authorList>
            <consortium name="Tick Genome and Microbiome Consortium (TIGMIC)"/>
            <person name="Jia N."/>
            <person name="Wang J."/>
            <person name="Shi W."/>
            <person name="Du L."/>
            <person name="Sun Y."/>
            <person name="Zhan W."/>
            <person name="Jiang J.F."/>
            <person name="Wang Q."/>
            <person name="Zhang B."/>
            <person name="Ji P."/>
            <person name="Bell-Sakyi L."/>
            <person name="Cui X.M."/>
            <person name="Yuan T.T."/>
            <person name="Jiang B.G."/>
            <person name="Yang W.F."/>
            <person name="Lam T.T."/>
            <person name="Chang Q.C."/>
            <person name="Ding S.J."/>
            <person name="Wang X.J."/>
            <person name="Zhu J.G."/>
            <person name="Ruan X.D."/>
            <person name="Zhao L."/>
            <person name="Wei J.T."/>
            <person name="Ye R.Z."/>
            <person name="Que T.C."/>
            <person name="Du C.H."/>
            <person name="Zhou Y.H."/>
            <person name="Cheng J.X."/>
            <person name="Dai P.F."/>
            <person name="Guo W.B."/>
            <person name="Han X.H."/>
            <person name="Huang E.J."/>
            <person name="Li L.F."/>
            <person name="Wei W."/>
            <person name="Gao Y.C."/>
            <person name="Liu J.Z."/>
            <person name="Shao H.Z."/>
            <person name="Wang X."/>
            <person name="Wang C.C."/>
            <person name="Yang T.C."/>
            <person name="Huo Q.B."/>
            <person name="Li W."/>
            <person name="Chen H.Y."/>
            <person name="Chen S.E."/>
            <person name="Zhou L.G."/>
            <person name="Ni X.B."/>
            <person name="Tian J.H."/>
            <person name="Sheng Y."/>
            <person name="Liu T."/>
            <person name="Pan Y.S."/>
            <person name="Xia L.Y."/>
            <person name="Li J."/>
            <person name="Zhao F."/>
            <person name="Cao W.C."/>
        </authorList>
    </citation>
    <scope>NUCLEOTIDE SEQUENCE [LARGE SCALE GENOMIC DNA]</scope>
    <source>
        <strain evidence="9">HaeL-2018</strain>
    </source>
</reference>
<dbReference type="GO" id="GO:0000480">
    <property type="term" value="P:endonucleolytic cleavage in 5'-ETS of tricistronic rRNA transcript (SSU-rRNA, 5.8S rRNA, LSU-rRNA)"/>
    <property type="evidence" value="ECO:0007669"/>
    <property type="project" value="TreeGrafter"/>
</dbReference>
<dbReference type="SUPFAM" id="SSF54928">
    <property type="entry name" value="RNA-binding domain, RBD"/>
    <property type="match status" value="1"/>
</dbReference>
<dbReference type="EMBL" id="JABSTR010000962">
    <property type="protein sequence ID" value="KAH9383066.1"/>
    <property type="molecule type" value="Genomic_DNA"/>
</dbReference>
<dbReference type="OrthoDB" id="287393at2759"/>
<dbReference type="CDD" id="cd12263">
    <property type="entry name" value="RRM_ABT1_like"/>
    <property type="match status" value="1"/>
</dbReference>
<keyword evidence="4 6" id="KW-0694">RNA-binding</keyword>
<dbReference type="InterPro" id="IPR035979">
    <property type="entry name" value="RBD_domain_sf"/>
</dbReference>
<proteinExistence type="inferred from homology"/>
<dbReference type="GO" id="GO:0005730">
    <property type="term" value="C:nucleolus"/>
    <property type="evidence" value="ECO:0007669"/>
    <property type="project" value="UniProtKB-SubCell"/>
</dbReference>
<dbReference type="SMART" id="SM00360">
    <property type="entry name" value="RRM"/>
    <property type="match status" value="1"/>
</dbReference>
<evidence type="ECO:0000256" key="6">
    <source>
        <dbReference type="PROSITE-ProRule" id="PRU00176"/>
    </source>
</evidence>
<dbReference type="VEuPathDB" id="VectorBase:HLOH_063224"/>
<evidence type="ECO:0000256" key="2">
    <source>
        <dbReference type="ARBA" id="ARBA00005819"/>
    </source>
</evidence>
<protein>
    <recommendedName>
        <fullName evidence="3">Activator of basal transcription 1</fullName>
    </recommendedName>
</protein>
<evidence type="ECO:0000256" key="7">
    <source>
        <dbReference type="SAM" id="MobiDB-lite"/>
    </source>
</evidence>
<dbReference type="Gene3D" id="3.30.70.330">
    <property type="match status" value="1"/>
</dbReference>
<dbReference type="Proteomes" id="UP000821853">
    <property type="component" value="Unassembled WGS sequence"/>
</dbReference>
<dbReference type="GO" id="GO:0003723">
    <property type="term" value="F:RNA binding"/>
    <property type="evidence" value="ECO:0007669"/>
    <property type="project" value="UniProtKB-UniRule"/>
</dbReference>
<gene>
    <name evidence="9" type="ORF">HPB48_023788</name>
</gene>
<comment type="similarity">
    <text evidence="2">Belongs to the ESF2/ABP1 family.</text>
</comment>
<dbReference type="InterPro" id="IPR039119">
    <property type="entry name" value="ABT1/Esf2"/>
</dbReference>
<dbReference type="GO" id="GO:0034462">
    <property type="term" value="P:small-subunit processome assembly"/>
    <property type="evidence" value="ECO:0007669"/>
    <property type="project" value="TreeGrafter"/>
</dbReference>
<dbReference type="InterPro" id="IPR012677">
    <property type="entry name" value="Nucleotide-bd_a/b_plait_sf"/>
</dbReference>
<organism evidence="9 10">
    <name type="scientific">Haemaphysalis longicornis</name>
    <name type="common">Bush tick</name>
    <dbReference type="NCBI Taxonomy" id="44386"/>
    <lineage>
        <taxon>Eukaryota</taxon>
        <taxon>Metazoa</taxon>
        <taxon>Ecdysozoa</taxon>
        <taxon>Arthropoda</taxon>
        <taxon>Chelicerata</taxon>
        <taxon>Arachnida</taxon>
        <taxon>Acari</taxon>
        <taxon>Parasitiformes</taxon>
        <taxon>Ixodida</taxon>
        <taxon>Ixodoidea</taxon>
        <taxon>Ixodidae</taxon>
        <taxon>Haemaphysalinae</taxon>
        <taxon>Haemaphysalis</taxon>
    </lineage>
</organism>
<dbReference type="OMA" id="PNGSWAF"/>
<name>A0A9J6H7P6_HAELO</name>
<feature type="compositionally biased region" description="Basic and acidic residues" evidence="7">
    <location>
        <begin position="186"/>
        <end position="213"/>
    </location>
</feature>
<feature type="domain" description="RRM" evidence="8">
    <location>
        <begin position="50"/>
        <end position="122"/>
    </location>
</feature>
<comment type="caution">
    <text evidence="9">The sequence shown here is derived from an EMBL/GenBank/DDBJ whole genome shotgun (WGS) entry which is preliminary data.</text>
</comment>